<dbReference type="AlphaFoldDB" id="A0A2Z6Q6R6"/>
<evidence type="ECO:0000256" key="1">
    <source>
        <dbReference type="SAM" id="MobiDB-lite"/>
    </source>
</evidence>
<name>A0A2Z6Q6R6_9GLOM</name>
<evidence type="ECO:0000313" key="2">
    <source>
        <dbReference type="EMBL" id="GBB85830.1"/>
    </source>
</evidence>
<evidence type="ECO:0000313" key="3">
    <source>
        <dbReference type="Proteomes" id="UP000247702"/>
    </source>
</evidence>
<sequence length="102" mass="11764">MDPVGGSHMVQHPPPSVNGNKSSRFLYGSTFTTHFTHSLSMFISPQNTPKCHSSFKWSAISRRLMSLVNFSWHRELLISPRVKSEEELVKQKGRIIKNYYKI</sequence>
<comment type="caution">
    <text evidence="2">The sequence shown here is derived from an EMBL/GenBank/DDBJ whole genome shotgun (WGS) entry which is preliminary data.</text>
</comment>
<keyword evidence="3" id="KW-1185">Reference proteome</keyword>
<dbReference type="EMBL" id="BEXD01000256">
    <property type="protein sequence ID" value="GBB85830.1"/>
    <property type="molecule type" value="Genomic_DNA"/>
</dbReference>
<reference evidence="2 3" key="1">
    <citation type="submission" date="2017-11" db="EMBL/GenBank/DDBJ databases">
        <title>The genome of Rhizophagus clarus HR1 reveals common genetic basis of auxotrophy among arbuscular mycorrhizal fungi.</title>
        <authorList>
            <person name="Kobayashi Y."/>
        </authorList>
    </citation>
    <scope>NUCLEOTIDE SEQUENCE [LARGE SCALE GENOMIC DNA]</scope>
    <source>
        <strain evidence="2 3">HR1</strain>
    </source>
</reference>
<proteinExistence type="predicted"/>
<organism evidence="2 3">
    <name type="scientific">Rhizophagus clarus</name>
    <dbReference type="NCBI Taxonomy" id="94130"/>
    <lineage>
        <taxon>Eukaryota</taxon>
        <taxon>Fungi</taxon>
        <taxon>Fungi incertae sedis</taxon>
        <taxon>Mucoromycota</taxon>
        <taxon>Glomeromycotina</taxon>
        <taxon>Glomeromycetes</taxon>
        <taxon>Glomerales</taxon>
        <taxon>Glomeraceae</taxon>
        <taxon>Rhizophagus</taxon>
    </lineage>
</organism>
<protein>
    <submittedName>
        <fullName evidence="2">Uncharacterized protein</fullName>
    </submittedName>
</protein>
<feature type="region of interest" description="Disordered" evidence="1">
    <location>
        <begin position="1"/>
        <end position="21"/>
    </location>
</feature>
<accession>A0A2Z6Q6R6</accession>
<gene>
    <name evidence="2" type="ORF">RclHR1_12280002</name>
</gene>
<dbReference type="Proteomes" id="UP000247702">
    <property type="component" value="Unassembled WGS sequence"/>
</dbReference>